<protein>
    <submittedName>
        <fullName evidence="1">Virion morphogenesis protein</fullName>
    </submittedName>
</protein>
<evidence type="ECO:0000313" key="1">
    <source>
        <dbReference type="EMBL" id="DAF63826.1"/>
    </source>
</evidence>
<dbReference type="EMBL" id="BK032844">
    <property type="protein sequence ID" value="DAF63826.1"/>
    <property type="molecule type" value="Genomic_DNA"/>
</dbReference>
<sequence length="142" mass="15258">MIEKLEGKIAEIMGLSVVVGVTAKSNARSDELTNADLAMIHEFGSPAHNIPERSFLRKPLINNAEAVANLAKTAIGKFIAGEIQLETALGYVGEEAKSISKEAITDGITPALKPTTIKRKKSSKPLIDTGQLINSITYEVRK</sequence>
<accession>A0A8S5TM15</accession>
<proteinExistence type="predicted"/>
<name>A0A8S5TM15_9CAUD</name>
<reference evidence="1" key="1">
    <citation type="journal article" date="2021" name="Proc. Natl. Acad. Sci. U.S.A.">
        <title>A Catalog of Tens of Thousands of Viruses from Human Metagenomes Reveals Hidden Associations with Chronic Diseases.</title>
        <authorList>
            <person name="Tisza M.J."/>
            <person name="Buck C.B."/>
        </authorList>
    </citation>
    <scope>NUCLEOTIDE SEQUENCE</scope>
    <source>
        <strain evidence="1">CtSmR6</strain>
    </source>
</reference>
<organism evidence="1">
    <name type="scientific">Siphoviridae sp. ctSmR6</name>
    <dbReference type="NCBI Taxonomy" id="2827873"/>
    <lineage>
        <taxon>Viruses</taxon>
        <taxon>Duplodnaviria</taxon>
        <taxon>Heunggongvirae</taxon>
        <taxon>Uroviricota</taxon>
        <taxon>Caudoviricetes</taxon>
    </lineage>
</organism>